<dbReference type="InterPro" id="IPR051462">
    <property type="entry name" value="CBS_domain-containing"/>
</dbReference>
<dbReference type="PROSITE" id="PS51371">
    <property type="entry name" value="CBS"/>
    <property type="match status" value="2"/>
</dbReference>
<dbReference type="CDD" id="cd04586">
    <property type="entry name" value="CBS_pair_BON_assoc"/>
    <property type="match status" value="1"/>
</dbReference>
<feature type="domain" description="CBS" evidence="4">
    <location>
        <begin position="10"/>
        <end position="67"/>
    </location>
</feature>
<gene>
    <name evidence="5" type="ORF">CLV70_102574</name>
</gene>
<accession>A0A2T0SG80</accession>
<keyword evidence="6" id="KW-1185">Reference proteome</keyword>
<dbReference type="InterPro" id="IPR000644">
    <property type="entry name" value="CBS_dom"/>
</dbReference>
<comment type="caution">
    <text evidence="5">The sequence shown here is derived from an EMBL/GenBank/DDBJ whole genome shotgun (WGS) entry which is preliminary data.</text>
</comment>
<dbReference type="PANTHER" id="PTHR48108:SF26">
    <property type="entry name" value="CBS DOMAIN-CONTAINING PROTEIN DDB_G0289609"/>
    <property type="match status" value="1"/>
</dbReference>
<evidence type="ECO:0000256" key="1">
    <source>
        <dbReference type="ARBA" id="ARBA00022737"/>
    </source>
</evidence>
<dbReference type="Gene3D" id="3.30.1340.30">
    <property type="match status" value="1"/>
</dbReference>
<dbReference type="SMART" id="SM00116">
    <property type="entry name" value="CBS"/>
    <property type="match status" value="2"/>
</dbReference>
<dbReference type="InterPro" id="IPR007055">
    <property type="entry name" value="BON_dom"/>
</dbReference>
<feature type="domain" description="CBS" evidence="4">
    <location>
        <begin position="92"/>
        <end position="148"/>
    </location>
</feature>
<dbReference type="OrthoDB" id="2111978at2"/>
<organism evidence="5 6">
    <name type="scientific">Pseudosporangium ferrugineum</name>
    <dbReference type="NCBI Taxonomy" id="439699"/>
    <lineage>
        <taxon>Bacteria</taxon>
        <taxon>Bacillati</taxon>
        <taxon>Actinomycetota</taxon>
        <taxon>Actinomycetes</taxon>
        <taxon>Micromonosporales</taxon>
        <taxon>Micromonosporaceae</taxon>
        <taxon>Pseudosporangium</taxon>
    </lineage>
</organism>
<evidence type="ECO:0000313" key="6">
    <source>
        <dbReference type="Proteomes" id="UP000239209"/>
    </source>
</evidence>
<dbReference type="Pfam" id="PF00571">
    <property type="entry name" value="CBS"/>
    <property type="match status" value="2"/>
</dbReference>
<dbReference type="AlphaFoldDB" id="A0A2T0SG80"/>
<reference evidence="5 6" key="1">
    <citation type="submission" date="2018-03" db="EMBL/GenBank/DDBJ databases">
        <title>Genomic Encyclopedia of Archaeal and Bacterial Type Strains, Phase II (KMG-II): from individual species to whole genera.</title>
        <authorList>
            <person name="Goeker M."/>
        </authorList>
    </citation>
    <scope>NUCLEOTIDE SEQUENCE [LARGE SCALE GENOMIC DNA]</scope>
    <source>
        <strain evidence="5 6">DSM 45348</strain>
    </source>
</reference>
<name>A0A2T0SG80_9ACTN</name>
<dbReference type="SUPFAM" id="SSF54631">
    <property type="entry name" value="CBS-domain pair"/>
    <property type="match status" value="1"/>
</dbReference>
<protein>
    <submittedName>
        <fullName evidence="5">BON domain-containing protein</fullName>
    </submittedName>
</protein>
<dbReference type="EMBL" id="PVZG01000002">
    <property type="protein sequence ID" value="PRY32363.1"/>
    <property type="molecule type" value="Genomic_DNA"/>
</dbReference>
<keyword evidence="2" id="KW-0129">CBS domain</keyword>
<evidence type="ECO:0000256" key="2">
    <source>
        <dbReference type="PROSITE-ProRule" id="PRU00703"/>
    </source>
</evidence>
<dbReference type="PROSITE" id="PS50914">
    <property type="entry name" value="BON"/>
    <property type="match status" value="1"/>
</dbReference>
<dbReference type="Pfam" id="PF04972">
    <property type="entry name" value="BON"/>
    <property type="match status" value="1"/>
</dbReference>
<dbReference type="PANTHER" id="PTHR48108">
    <property type="entry name" value="CBS DOMAIN-CONTAINING PROTEIN CBSX2, CHLOROPLASTIC"/>
    <property type="match status" value="1"/>
</dbReference>
<evidence type="ECO:0000259" key="4">
    <source>
        <dbReference type="PROSITE" id="PS51371"/>
    </source>
</evidence>
<evidence type="ECO:0000259" key="3">
    <source>
        <dbReference type="PROSITE" id="PS50914"/>
    </source>
</evidence>
<sequence>MKLWRVDDVMTKDVVAVREDTPYREVVDLLISRRVSAVPVVTAGGRVVGLVSEADLLHKVEAAGEDRPRIFEGRRRRAARVKAGARTAGDVMTAPVVTTPPSLSVAAAARRMQHEHVKRLPVQDDHGHLIGIVTRSDLLRVHLRTDAEIRRDVVDEVLRDALALRDGTVRVESADGVVSLSGRVHFRSAAERVVRLTRRVPGVVDVADGLSYEVDDSLATGSDLGAPFGVA</sequence>
<dbReference type="Gene3D" id="3.10.580.10">
    <property type="entry name" value="CBS-domain"/>
    <property type="match status" value="1"/>
</dbReference>
<dbReference type="PIRSF" id="PIRSF036990">
    <property type="entry name" value="UCP036990_CBS_BON"/>
    <property type="match status" value="1"/>
</dbReference>
<dbReference type="Proteomes" id="UP000239209">
    <property type="component" value="Unassembled WGS sequence"/>
</dbReference>
<keyword evidence="1" id="KW-0677">Repeat</keyword>
<dbReference type="RefSeq" id="WP_106125531.1">
    <property type="nucleotide sequence ID" value="NZ_PVZG01000002.1"/>
</dbReference>
<dbReference type="InterPro" id="IPR017080">
    <property type="entry name" value="UCP036990_CBS_BON"/>
</dbReference>
<evidence type="ECO:0000313" key="5">
    <source>
        <dbReference type="EMBL" id="PRY32363.1"/>
    </source>
</evidence>
<dbReference type="InterPro" id="IPR046342">
    <property type="entry name" value="CBS_dom_sf"/>
</dbReference>
<feature type="domain" description="BON" evidence="3">
    <location>
        <begin position="145"/>
        <end position="214"/>
    </location>
</feature>
<proteinExistence type="predicted"/>